<accession>A0A8J3YR83</accession>
<evidence type="ECO:0000313" key="1">
    <source>
        <dbReference type="EMBL" id="GIJ48888.1"/>
    </source>
</evidence>
<evidence type="ECO:0000313" key="2">
    <source>
        <dbReference type="Proteomes" id="UP000619260"/>
    </source>
</evidence>
<dbReference type="AlphaFoldDB" id="A0A8J3YR83"/>
<name>A0A8J3YR83_9ACTN</name>
<organism evidence="1 2">
    <name type="scientific">Virgisporangium aliadipatigenens</name>
    <dbReference type="NCBI Taxonomy" id="741659"/>
    <lineage>
        <taxon>Bacteria</taxon>
        <taxon>Bacillati</taxon>
        <taxon>Actinomycetota</taxon>
        <taxon>Actinomycetes</taxon>
        <taxon>Micromonosporales</taxon>
        <taxon>Micromonosporaceae</taxon>
        <taxon>Virgisporangium</taxon>
    </lineage>
</organism>
<dbReference type="EMBL" id="BOPF01000023">
    <property type="protein sequence ID" value="GIJ48888.1"/>
    <property type="molecule type" value="Genomic_DNA"/>
</dbReference>
<dbReference type="Proteomes" id="UP000619260">
    <property type="component" value="Unassembled WGS sequence"/>
</dbReference>
<keyword evidence="2" id="KW-1185">Reference proteome</keyword>
<comment type="caution">
    <text evidence="1">The sequence shown here is derived from an EMBL/GenBank/DDBJ whole genome shotgun (WGS) entry which is preliminary data.</text>
</comment>
<proteinExistence type="predicted"/>
<protein>
    <submittedName>
        <fullName evidence="1">Uncharacterized protein</fullName>
    </submittedName>
</protein>
<dbReference type="RefSeq" id="WP_203902361.1">
    <property type="nucleotide sequence ID" value="NZ_BOPF01000023.1"/>
</dbReference>
<gene>
    <name evidence="1" type="ORF">Val02_57740</name>
</gene>
<sequence length="263" mass="27871">MDLRRRIALAATSYADDLSFRSLAEVSEITADQNVRIIGGQMASLLLAAFPVPGIGARRTRDTDAAITTELAGSGVVHQRLLDRGYAATSGNSYARAVPELAAAGAPVPELAVDLLVPSLDGRFRPEEYGGRAFDAAPGLAPVLAADPIVIDVSARLLDGAVLEFTVRVPTVELALVVKALSYGSRLQARDVEDIYRLLEIADTHAADEIGGWQLRAPSLRGSRRDAAVQLNELARRTRRMSGSEVPAGRLAALVVSLVGRPA</sequence>
<reference evidence="1" key="1">
    <citation type="submission" date="2021-01" db="EMBL/GenBank/DDBJ databases">
        <title>Whole genome shotgun sequence of Virgisporangium aliadipatigenens NBRC 105644.</title>
        <authorList>
            <person name="Komaki H."/>
            <person name="Tamura T."/>
        </authorList>
    </citation>
    <scope>NUCLEOTIDE SEQUENCE</scope>
    <source>
        <strain evidence="1">NBRC 105644</strain>
    </source>
</reference>